<keyword evidence="3" id="KW-1185">Reference proteome</keyword>
<dbReference type="EMBL" id="CP041185">
    <property type="protein sequence ID" value="QDG74053.1"/>
    <property type="molecule type" value="Genomic_DNA"/>
</dbReference>
<dbReference type="Proteomes" id="UP000316665">
    <property type="component" value="Chromosome"/>
</dbReference>
<organism evidence="2 3">
    <name type="scientific">Janthinobacterium tructae</name>
    <dbReference type="NCBI Taxonomy" id="2590869"/>
    <lineage>
        <taxon>Bacteria</taxon>
        <taxon>Pseudomonadati</taxon>
        <taxon>Pseudomonadota</taxon>
        <taxon>Betaproteobacteria</taxon>
        <taxon>Burkholderiales</taxon>
        <taxon>Oxalobacteraceae</taxon>
        <taxon>Janthinobacterium</taxon>
    </lineage>
</organism>
<reference evidence="2 3" key="1">
    <citation type="submission" date="2019-06" db="EMBL/GenBank/DDBJ databases">
        <title>Complete genome sequence of Janthinobacterium sp. SNU WT3 isolated from diseased rainbow trout.</title>
        <authorList>
            <person name="Oh W.T."/>
            <person name="Park S.C."/>
        </authorList>
    </citation>
    <scope>NUCLEOTIDE SEQUENCE [LARGE SCALE GENOMIC DNA]</scope>
    <source>
        <strain evidence="2 3">SNU WT3</strain>
    </source>
</reference>
<feature type="compositionally biased region" description="Basic residues" evidence="1">
    <location>
        <begin position="10"/>
        <end position="25"/>
    </location>
</feature>
<gene>
    <name evidence="2" type="ORF">FJQ89_10860</name>
</gene>
<dbReference type="AlphaFoldDB" id="A0A4Y6RM84"/>
<accession>A0A4Y6RM84</accession>
<evidence type="ECO:0000256" key="1">
    <source>
        <dbReference type="SAM" id="MobiDB-lite"/>
    </source>
</evidence>
<dbReference type="KEGG" id="jas:FJQ89_10860"/>
<name>A0A4Y6RM84_9BURK</name>
<proteinExistence type="predicted"/>
<evidence type="ECO:0000313" key="3">
    <source>
        <dbReference type="Proteomes" id="UP000316665"/>
    </source>
</evidence>
<feature type="compositionally biased region" description="Basic residues" evidence="1">
    <location>
        <begin position="38"/>
        <end position="56"/>
    </location>
</feature>
<evidence type="ECO:0000313" key="2">
    <source>
        <dbReference type="EMBL" id="QDG74053.1"/>
    </source>
</evidence>
<protein>
    <submittedName>
        <fullName evidence="2">Uncharacterized protein</fullName>
    </submittedName>
</protein>
<sequence>MCQQHQLCPRTRRRRPPSSIRRPRPCLRSLPQRQARTPVRHARQHRPRARRGRGRLPRPATATSPC</sequence>
<feature type="region of interest" description="Disordered" evidence="1">
    <location>
        <begin position="1"/>
        <end position="66"/>
    </location>
</feature>